<protein>
    <recommendedName>
        <fullName evidence="4">Transmembrane protein</fullName>
    </recommendedName>
</protein>
<evidence type="ECO:0000313" key="3">
    <source>
        <dbReference type="Proteomes" id="UP001202328"/>
    </source>
</evidence>
<feature type="transmembrane region" description="Helical" evidence="1">
    <location>
        <begin position="83"/>
        <end position="104"/>
    </location>
</feature>
<comment type="caution">
    <text evidence="2">The sequence shown here is derived from an EMBL/GenBank/DDBJ whole genome shotgun (WGS) entry which is preliminary data.</text>
</comment>
<feature type="transmembrane region" description="Helical" evidence="1">
    <location>
        <begin position="50"/>
        <end position="71"/>
    </location>
</feature>
<accession>A0AAD4XET7</accession>
<feature type="transmembrane region" description="Helical" evidence="1">
    <location>
        <begin position="12"/>
        <end position="38"/>
    </location>
</feature>
<gene>
    <name evidence="2" type="ORF">MKW98_009885</name>
</gene>
<evidence type="ECO:0008006" key="4">
    <source>
        <dbReference type="Google" id="ProtNLM"/>
    </source>
</evidence>
<organism evidence="2 3">
    <name type="scientific">Papaver atlanticum</name>
    <dbReference type="NCBI Taxonomy" id="357466"/>
    <lineage>
        <taxon>Eukaryota</taxon>
        <taxon>Viridiplantae</taxon>
        <taxon>Streptophyta</taxon>
        <taxon>Embryophyta</taxon>
        <taxon>Tracheophyta</taxon>
        <taxon>Spermatophyta</taxon>
        <taxon>Magnoliopsida</taxon>
        <taxon>Ranunculales</taxon>
        <taxon>Papaveraceae</taxon>
        <taxon>Papaveroideae</taxon>
        <taxon>Papaver</taxon>
    </lineage>
</organism>
<reference evidence="2" key="1">
    <citation type="submission" date="2022-04" db="EMBL/GenBank/DDBJ databases">
        <title>A functionally conserved STORR gene fusion in Papaver species that diverged 16.8 million years ago.</title>
        <authorList>
            <person name="Catania T."/>
        </authorList>
    </citation>
    <scope>NUCLEOTIDE SEQUENCE</scope>
    <source>
        <strain evidence="2">S-188037</strain>
    </source>
</reference>
<evidence type="ECO:0000313" key="2">
    <source>
        <dbReference type="EMBL" id="KAI3904205.1"/>
    </source>
</evidence>
<name>A0AAD4XET7_9MAGN</name>
<sequence length="111" mass="12758">MEKVGKDWVYEVLKASTLLLHCASSFFFIVQVFAAVFGSDDPLLQHNSVVFLRVFRASFFCNLVGVFCVNPSSRREYHLFKKFIHIISVISSSFFMVLGCRLWISFTAQHP</sequence>
<evidence type="ECO:0000256" key="1">
    <source>
        <dbReference type="SAM" id="Phobius"/>
    </source>
</evidence>
<keyword evidence="1" id="KW-0812">Transmembrane</keyword>
<keyword evidence="3" id="KW-1185">Reference proteome</keyword>
<dbReference type="Proteomes" id="UP001202328">
    <property type="component" value="Unassembled WGS sequence"/>
</dbReference>
<dbReference type="EMBL" id="JAJJMB010011112">
    <property type="protein sequence ID" value="KAI3904205.1"/>
    <property type="molecule type" value="Genomic_DNA"/>
</dbReference>
<keyword evidence="1" id="KW-0472">Membrane</keyword>
<proteinExistence type="predicted"/>
<dbReference type="AlphaFoldDB" id="A0AAD4XET7"/>
<keyword evidence="1" id="KW-1133">Transmembrane helix</keyword>